<sequence>MDEESEPIIIDIGSGTLKAGFASDDAPKCIIPMIIGKPKAPGILVGMDQKDCYVGHEARAKKNLLIMEEPVQNGVIINFESIQKIFEHLFNNELRVSPEEHKIMITEPPNNPKKNREAIVDMMFQEFKVPKLYLGNQSVLSLFATGRTTGTVVDAGDGITHTVPIYEGYAIPHAIQEIPLSGRDLTEFLYKILNQKVPHLIGDSTNDLEVVKHIKETMCIVAQDFDAEMKAASEQQTIERKYMLPGEKPLYLKEERLRCPEVLFQPGQALKELNKDIEGIHKYTFDSIMKCDNDIKKDLFKNIVLAGGCTMFEGMKERMKKEIQALAPSPMGPEVDAPADRKYSCWLGGAILSLIEKFDPMWISRKDYDDNGGASIVHRKCF</sequence>
<evidence type="ECO:0000256" key="4">
    <source>
        <dbReference type="ARBA" id="ARBA00022801"/>
    </source>
</evidence>
<dbReference type="PRINTS" id="PR00190">
    <property type="entry name" value="ACTIN"/>
</dbReference>
<dbReference type="Proteomes" id="UP000039865">
    <property type="component" value="Unassembled WGS sequence"/>
</dbReference>
<dbReference type="InterPro" id="IPR004001">
    <property type="entry name" value="Actin_CS"/>
</dbReference>
<keyword evidence="4" id="KW-0378">Hydrolase</keyword>
<dbReference type="EMBL" id="CCKQ01015383">
    <property type="protein sequence ID" value="CDW87194.1"/>
    <property type="molecule type" value="Genomic_DNA"/>
</dbReference>
<comment type="subcellular location">
    <subcellularLocation>
        <location evidence="1">Cytoplasm</location>
        <location evidence="1">Cytoskeleton</location>
    </subcellularLocation>
</comment>
<accession>A0A078AYF2</accession>
<gene>
    <name evidence="8" type="primary">Contig3390.g3629</name>
    <name evidence="8" type="ORF">STYLEM_16297</name>
</gene>
<evidence type="ECO:0000313" key="8">
    <source>
        <dbReference type="EMBL" id="CDW87194.1"/>
    </source>
</evidence>
<dbReference type="GO" id="GO:0016787">
    <property type="term" value="F:hydrolase activity"/>
    <property type="evidence" value="ECO:0007669"/>
    <property type="project" value="UniProtKB-KW"/>
</dbReference>
<organism evidence="8 9">
    <name type="scientific">Stylonychia lemnae</name>
    <name type="common">Ciliate</name>
    <dbReference type="NCBI Taxonomy" id="5949"/>
    <lineage>
        <taxon>Eukaryota</taxon>
        <taxon>Sar</taxon>
        <taxon>Alveolata</taxon>
        <taxon>Ciliophora</taxon>
        <taxon>Intramacronucleata</taxon>
        <taxon>Spirotrichea</taxon>
        <taxon>Stichotrichia</taxon>
        <taxon>Sporadotrichida</taxon>
        <taxon>Oxytrichidae</taxon>
        <taxon>Stylonychinae</taxon>
        <taxon>Stylonychia</taxon>
    </lineage>
</organism>
<dbReference type="Gene3D" id="3.90.640.10">
    <property type="entry name" value="Actin, Chain A, domain 4"/>
    <property type="match status" value="1"/>
</dbReference>
<evidence type="ECO:0000256" key="3">
    <source>
        <dbReference type="ARBA" id="ARBA00022490"/>
    </source>
</evidence>
<evidence type="ECO:0000256" key="5">
    <source>
        <dbReference type="ARBA" id="ARBA00023212"/>
    </source>
</evidence>
<evidence type="ECO:0000256" key="7">
    <source>
        <dbReference type="RuleBase" id="RU000487"/>
    </source>
</evidence>
<dbReference type="Gene3D" id="3.30.420.40">
    <property type="match status" value="2"/>
</dbReference>
<dbReference type="Pfam" id="PF00022">
    <property type="entry name" value="Actin"/>
    <property type="match status" value="1"/>
</dbReference>
<dbReference type="PROSITE" id="PS00432">
    <property type="entry name" value="ACTINS_2"/>
    <property type="match status" value="1"/>
</dbReference>
<comment type="similarity">
    <text evidence="7">Belongs to the actin family.</text>
</comment>
<evidence type="ECO:0000256" key="1">
    <source>
        <dbReference type="ARBA" id="ARBA00004245"/>
    </source>
</evidence>
<dbReference type="OrthoDB" id="290114at2759"/>
<reference evidence="8 9" key="1">
    <citation type="submission" date="2014-06" db="EMBL/GenBank/DDBJ databases">
        <authorList>
            <person name="Swart Estienne"/>
        </authorList>
    </citation>
    <scope>NUCLEOTIDE SEQUENCE [LARGE SCALE GENOMIC DNA]</scope>
    <source>
        <strain evidence="8 9">130c</strain>
    </source>
</reference>
<keyword evidence="5" id="KW-0206">Cytoskeleton</keyword>
<dbReference type="AlphaFoldDB" id="A0A078AYF2"/>
<dbReference type="InParanoid" id="A0A078AYF2"/>
<dbReference type="InterPro" id="IPR043129">
    <property type="entry name" value="ATPase_NBD"/>
</dbReference>
<name>A0A078AYF2_STYLE</name>
<proteinExistence type="inferred from homology"/>
<dbReference type="GO" id="GO:0005856">
    <property type="term" value="C:cytoskeleton"/>
    <property type="evidence" value="ECO:0007669"/>
    <property type="project" value="UniProtKB-SubCell"/>
</dbReference>
<dbReference type="PANTHER" id="PTHR11937">
    <property type="entry name" value="ACTIN"/>
    <property type="match status" value="1"/>
</dbReference>
<dbReference type="InterPro" id="IPR004000">
    <property type="entry name" value="Actin"/>
</dbReference>
<evidence type="ECO:0000313" key="9">
    <source>
        <dbReference type="Proteomes" id="UP000039865"/>
    </source>
</evidence>
<dbReference type="SMART" id="SM00268">
    <property type="entry name" value="ACTIN"/>
    <property type="match status" value="1"/>
</dbReference>
<dbReference type="FunFam" id="3.30.420.40:FF:000050">
    <property type="entry name" value="Actin, alpha skeletal muscle"/>
    <property type="match status" value="1"/>
</dbReference>
<evidence type="ECO:0000256" key="6">
    <source>
        <dbReference type="ARBA" id="ARBA00049360"/>
    </source>
</evidence>
<dbReference type="SUPFAM" id="SSF53067">
    <property type="entry name" value="Actin-like ATPase domain"/>
    <property type="match status" value="2"/>
</dbReference>
<keyword evidence="3" id="KW-0963">Cytoplasm</keyword>
<protein>
    <recommendedName>
        <fullName evidence="2">Actin, cytoplasmic</fullName>
    </recommendedName>
</protein>
<comment type="catalytic activity">
    <reaction evidence="6">
        <text>ATP + H2O = ADP + phosphate + H(+)</text>
        <dbReference type="Rhea" id="RHEA:13065"/>
        <dbReference type="ChEBI" id="CHEBI:15377"/>
        <dbReference type="ChEBI" id="CHEBI:15378"/>
        <dbReference type="ChEBI" id="CHEBI:30616"/>
        <dbReference type="ChEBI" id="CHEBI:43474"/>
        <dbReference type="ChEBI" id="CHEBI:456216"/>
    </reaction>
</comment>
<keyword evidence="9" id="KW-1185">Reference proteome</keyword>
<evidence type="ECO:0000256" key="2">
    <source>
        <dbReference type="ARBA" id="ARBA00020098"/>
    </source>
</evidence>